<evidence type="ECO:0000256" key="4">
    <source>
        <dbReference type="ARBA" id="ARBA00022692"/>
    </source>
</evidence>
<evidence type="ECO:0000259" key="10">
    <source>
        <dbReference type="Pfam" id="PF08263"/>
    </source>
</evidence>
<evidence type="ECO:0000256" key="5">
    <source>
        <dbReference type="ARBA" id="ARBA00022729"/>
    </source>
</evidence>
<evidence type="ECO:0000256" key="3">
    <source>
        <dbReference type="ARBA" id="ARBA00022614"/>
    </source>
</evidence>
<dbReference type="Proteomes" id="UP000436088">
    <property type="component" value="Unassembled WGS sequence"/>
</dbReference>
<proteinExistence type="inferred from homology"/>
<dbReference type="SUPFAM" id="SSF56112">
    <property type="entry name" value="Protein kinase-like (PK-like)"/>
    <property type="match status" value="1"/>
</dbReference>
<dbReference type="GO" id="GO:0016020">
    <property type="term" value="C:membrane"/>
    <property type="evidence" value="ECO:0007669"/>
    <property type="project" value="UniProtKB-SubCell"/>
</dbReference>
<accession>A0A6A2ZDF7</accession>
<keyword evidence="3" id="KW-0433">Leucine-rich repeat</keyword>
<dbReference type="Pfam" id="PF00560">
    <property type="entry name" value="LRR_1"/>
    <property type="match status" value="2"/>
</dbReference>
<keyword evidence="4" id="KW-0812">Transmembrane</keyword>
<dbReference type="InterPro" id="IPR013210">
    <property type="entry name" value="LRR_N_plant-typ"/>
</dbReference>
<keyword evidence="7" id="KW-1133">Transmembrane helix</keyword>
<keyword evidence="8" id="KW-0472">Membrane</keyword>
<reference evidence="11" key="1">
    <citation type="submission" date="2019-09" db="EMBL/GenBank/DDBJ databases">
        <title>Draft genome information of white flower Hibiscus syriacus.</title>
        <authorList>
            <person name="Kim Y.-M."/>
        </authorList>
    </citation>
    <scope>NUCLEOTIDE SEQUENCE [LARGE SCALE GENOMIC DNA]</scope>
    <source>
        <strain evidence="11">YM2019G1</strain>
    </source>
</reference>
<keyword evidence="12" id="KW-1185">Reference proteome</keyword>
<dbReference type="InterPro" id="IPR032675">
    <property type="entry name" value="LRR_dom_sf"/>
</dbReference>
<name>A0A6A2ZDF7_HIBSY</name>
<evidence type="ECO:0000256" key="6">
    <source>
        <dbReference type="ARBA" id="ARBA00022737"/>
    </source>
</evidence>
<dbReference type="PANTHER" id="PTHR48007">
    <property type="entry name" value="LEUCINE-RICH REPEAT RECEPTOR-LIKE PROTEIN KINASE PXC1"/>
    <property type="match status" value="1"/>
</dbReference>
<keyword evidence="9" id="KW-0325">Glycoprotein</keyword>
<dbReference type="Pfam" id="PF08263">
    <property type="entry name" value="LRRNT_2"/>
    <property type="match status" value="1"/>
</dbReference>
<evidence type="ECO:0000256" key="8">
    <source>
        <dbReference type="ARBA" id="ARBA00023136"/>
    </source>
</evidence>
<evidence type="ECO:0000256" key="1">
    <source>
        <dbReference type="ARBA" id="ARBA00004479"/>
    </source>
</evidence>
<dbReference type="FunFam" id="3.80.10.10:FF:000275">
    <property type="entry name" value="Leucine-rich repeat receptor-like protein kinase"/>
    <property type="match status" value="1"/>
</dbReference>
<dbReference type="SUPFAM" id="SSF52058">
    <property type="entry name" value="L domain-like"/>
    <property type="match status" value="1"/>
</dbReference>
<protein>
    <recommendedName>
        <fullName evidence="10">Leucine-rich repeat-containing N-terminal plant-type domain-containing protein</fullName>
    </recommendedName>
</protein>
<dbReference type="PANTHER" id="PTHR48007:SF76">
    <property type="entry name" value="OS03G0145102 PROTEIN"/>
    <property type="match status" value="1"/>
</dbReference>
<dbReference type="Gene3D" id="3.80.10.10">
    <property type="entry name" value="Ribonuclease Inhibitor"/>
    <property type="match status" value="2"/>
</dbReference>
<sequence length="676" mass="74274">MLKKMKMKKLSTFVLFLVVLLAVASFEVRSLILIPSINDDVLGLMVFKADIQDPTQKLSSWNEDDDTPCNWNGVKCNPRLNRVTELTLDGLSLSGRIGRGLLRLEFLSKLSLAKNNLTNNMFSGKIPGSLGSCATLAAIDLSQNRFSGSMPVGIWGLSGLRSLDLSGNMLEGEIPRGVRALNNLRSINLSKTSSMGRFLMRWEFLLLRSIDFSSNSFSGSVPQTNAEAQLCRYMNLSGNSFVGEVPEWIGEMECLETLDFSMNKFLVSNNSMNGDLPRWNFNSENKTGANVDNASSTSLGASPQRIQVLDLSLNSVGIPTEIGGAYSLKDLRLMPISQGKNSYIDSELHFAKDFDHLTKQAEWLNTCRNWKIEQLENADMSFNSLTGTCRSSWPIFTSLSFNISTTIYKELPAVLPKPIVLNPNTTADSISAAFIVVGVIAITVLNLRVKSSTSRSAAPLTFLPGTSLVVRLPQMPTLGNLSCSLASPTLAQEHMLCSTRTVRLGREVKKLGKKSPHLVTLEGYYWTPSLQLLISEFVSGGSLHKHLHEDRAEITFLGTTDSVILVEREDYREMRCVWIGFLVMEVVTGRGLLSTWKATWWCSVTWSEGIGRRQVKNVTEGFKGNSRGGSSPGDETWLDLHVTSTIEPTGYGEFGLPDSSSPGSICGNSLDNVPAC</sequence>
<evidence type="ECO:0000256" key="9">
    <source>
        <dbReference type="ARBA" id="ARBA00023180"/>
    </source>
</evidence>
<evidence type="ECO:0000313" key="12">
    <source>
        <dbReference type="Proteomes" id="UP000436088"/>
    </source>
</evidence>
<dbReference type="AlphaFoldDB" id="A0A6A2ZDF7"/>
<keyword evidence="6" id="KW-0677">Repeat</keyword>
<dbReference type="InterPro" id="IPR046959">
    <property type="entry name" value="PRK1-6/SRF4-like"/>
</dbReference>
<comment type="caution">
    <text evidence="11">The sequence shown here is derived from an EMBL/GenBank/DDBJ whole genome shotgun (WGS) entry which is preliminary data.</text>
</comment>
<dbReference type="InterPro" id="IPR001611">
    <property type="entry name" value="Leu-rich_rpt"/>
</dbReference>
<feature type="domain" description="Leucine-rich repeat-containing N-terminal plant-type" evidence="10">
    <location>
        <begin position="38"/>
        <end position="77"/>
    </location>
</feature>
<dbReference type="EMBL" id="VEPZ02001168">
    <property type="protein sequence ID" value="KAE8689540.1"/>
    <property type="molecule type" value="Genomic_DNA"/>
</dbReference>
<evidence type="ECO:0000256" key="7">
    <source>
        <dbReference type="ARBA" id="ARBA00022989"/>
    </source>
</evidence>
<dbReference type="InterPro" id="IPR011009">
    <property type="entry name" value="Kinase-like_dom_sf"/>
</dbReference>
<evidence type="ECO:0000256" key="2">
    <source>
        <dbReference type="ARBA" id="ARBA00009592"/>
    </source>
</evidence>
<organism evidence="11 12">
    <name type="scientific">Hibiscus syriacus</name>
    <name type="common">Rose of Sharon</name>
    <dbReference type="NCBI Taxonomy" id="106335"/>
    <lineage>
        <taxon>Eukaryota</taxon>
        <taxon>Viridiplantae</taxon>
        <taxon>Streptophyta</taxon>
        <taxon>Embryophyta</taxon>
        <taxon>Tracheophyta</taxon>
        <taxon>Spermatophyta</taxon>
        <taxon>Magnoliopsida</taxon>
        <taxon>eudicotyledons</taxon>
        <taxon>Gunneridae</taxon>
        <taxon>Pentapetalae</taxon>
        <taxon>rosids</taxon>
        <taxon>malvids</taxon>
        <taxon>Malvales</taxon>
        <taxon>Malvaceae</taxon>
        <taxon>Malvoideae</taxon>
        <taxon>Hibiscus</taxon>
    </lineage>
</organism>
<gene>
    <name evidence="11" type="ORF">F3Y22_tig00110933pilonHSYRG00051</name>
</gene>
<evidence type="ECO:0000313" key="11">
    <source>
        <dbReference type="EMBL" id="KAE8689540.1"/>
    </source>
</evidence>
<comment type="similarity">
    <text evidence="2">Belongs to the RLP family.</text>
</comment>
<comment type="subcellular location">
    <subcellularLocation>
        <location evidence="1">Membrane</location>
        <topology evidence="1">Single-pass type I membrane protein</topology>
    </subcellularLocation>
</comment>
<keyword evidence="5" id="KW-0732">Signal</keyword>